<dbReference type="KEGG" id="chd:Calhy_0096"/>
<protein>
    <submittedName>
        <fullName evidence="6">Extracellular solute-binding protein family 1</fullName>
    </submittedName>
</protein>
<evidence type="ECO:0000256" key="5">
    <source>
        <dbReference type="ARBA" id="ARBA00023288"/>
    </source>
</evidence>
<accession>E4Q9Y3</accession>
<dbReference type="SUPFAM" id="SSF53850">
    <property type="entry name" value="Periplasmic binding protein-like II"/>
    <property type="match status" value="1"/>
</dbReference>
<evidence type="ECO:0000256" key="4">
    <source>
        <dbReference type="ARBA" id="ARBA00023139"/>
    </source>
</evidence>
<dbReference type="Gene3D" id="3.40.190.10">
    <property type="entry name" value="Periplasmic binding protein-like II"/>
    <property type="match status" value="2"/>
</dbReference>
<keyword evidence="7" id="KW-1185">Reference proteome</keyword>
<proteinExistence type="predicted"/>
<keyword evidence="4" id="KW-0564">Palmitate</keyword>
<evidence type="ECO:0000256" key="1">
    <source>
        <dbReference type="ARBA" id="ARBA00022475"/>
    </source>
</evidence>
<dbReference type="Proteomes" id="UP000006890">
    <property type="component" value="Chromosome"/>
</dbReference>
<reference key="1">
    <citation type="submission" date="2010-09" db="EMBL/GenBank/DDBJ databases">
        <title>Complete sequence of Caldicellulosiruptor hydrothermalis 108.</title>
        <authorList>
            <consortium name="US DOE Joint Genome Institute"/>
            <person name="Lucas S."/>
            <person name="Copeland A."/>
            <person name="Lapidus A."/>
            <person name="Cheng J.-F."/>
            <person name="Bruce D."/>
            <person name="Goodwin L."/>
            <person name="Pitluck S."/>
            <person name="Davenport K."/>
            <person name="Detter J.C."/>
            <person name="Han C."/>
            <person name="Tapia R."/>
            <person name="Land M."/>
            <person name="Hauser L."/>
            <person name="Chang Y.-J."/>
            <person name="Jeffries C."/>
            <person name="Kyrpides N."/>
            <person name="Ivanova N."/>
            <person name="Mikhailova N."/>
            <person name="Blumer-Schuette S.E."/>
            <person name="Kelly R.M."/>
            <person name="Woyke T."/>
        </authorList>
    </citation>
    <scope>NUCLEOTIDE SEQUENCE</scope>
    <source>
        <strain>108</strain>
    </source>
</reference>
<dbReference type="HOGENOM" id="CLU_021021_2_0_9"/>
<keyword evidence="5" id="KW-0449">Lipoprotein</keyword>
<sequence length="526" mass="60624">MFARRMSKLIIWMVVIAFLSSMFIFYNVASAQTSKPVLTIFTWMDPKAAPVLKNYREMAVYQTIMKKFKVDLQFIHPAMGSENEQFNIMIASRQLPDIIDWHWFAYPGGPQKAIMDNVIIKLNPYMQYAPNLKKYFDTHPDVKKMATTDDGTIYMFPFIREDKINCTFYGPIIRKDWLDKLKLSVPQTIDEWYQMLVTFKKNAEKLNNKMPVYPFSADYWSANPRGVFDYCSFLVGAWGIKTDFYVDKNRVKFGPLQPEFKQFMAVLQKWWKEGLLDPDLLTMNRQAIQAKIMNDQIGAFLGLLGGSMGKFLQAKKGTDFDLVGAPYPTLKKGQVAALGQRDFPVNGDGMAITPKCKNIQLAIKILDWGYSKEGYLAYNFGVEGRSYVMKNGQPVYTESILNHPKLSAMEAIAQFGRVSWSGPFVQSKYYVNQMVAMLPQQKDALKEWTKPDNSKLLPPITFTPDEAAKISNIMNTVNTYYNEMFVKLMTGKSNDMNGFVNTLKRMRIDEALKIYQTAYERFMKKK</sequence>
<organism evidence="6 7">
    <name type="scientific">Caldicellulosiruptor hydrothermalis (strain DSM 18901 / VKM B-2411 / 108)</name>
    <dbReference type="NCBI Taxonomy" id="632292"/>
    <lineage>
        <taxon>Bacteria</taxon>
        <taxon>Bacillati</taxon>
        <taxon>Bacillota</taxon>
        <taxon>Bacillota incertae sedis</taxon>
        <taxon>Caldicellulosiruptorales</taxon>
        <taxon>Caldicellulosiruptoraceae</taxon>
        <taxon>Caldicellulosiruptor</taxon>
    </lineage>
</organism>
<evidence type="ECO:0000256" key="3">
    <source>
        <dbReference type="ARBA" id="ARBA00023136"/>
    </source>
</evidence>
<evidence type="ECO:0000313" key="6">
    <source>
        <dbReference type="EMBL" id="ADQ05858.1"/>
    </source>
</evidence>
<dbReference type="InterPro" id="IPR050490">
    <property type="entry name" value="Bact_solute-bd_prot1"/>
</dbReference>
<dbReference type="STRING" id="632292.Calhy_0096"/>
<dbReference type="Pfam" id="PF01547">
    <property type="entry name" value="SBP_bac_1"/>
    <property type="match status" value="1"/>
</dbReference>
<dbReference type="PANTHER" id="PTHR43649:SF33">
    <property type="entry name" value="POLYGALACTURONAN_RHAMNOGALACTURONAN-BINDING PROTEIN YTCQ"/>
    <property type="match status" value="1"/>
</dbReference>
<dbReference type="EMBL" id="CP002219">
    <property type="protein sequence ID" value="ADQ05858.1"/>
    <property type="molecule type" value="Genomic_DNA"/>
</dbReference>
<evidence type="ECO:0000256" key="2">
    <source>
        <dbReference type="ARBA" id="ARBA00022729"/>
    </source>
</evidence>
<keyword evidence="3" id="KW-0472">Membrane</keyword>
<gene>
    <name evidence="6" type="ordered locus">Calhy_0096</name>
</gene>
<keyword evidence="1" id="KW-1003">Cell membrane</keyword>
<dbReference type="InterPro" id="IPR006059">
    <property type="entry name" value="SBP"/>
</dbReference>
<reference evidence="6 7" key="2">
    <citation type="journal article" date="2011" name="J. Bacteriol.">
        <title>Complete genome sequences for the anaerobic, extremely thermophilic plant biomass-degrading bacteria Caldicellulosiruptor hydrothermalis, Caldicellulosiruptor kristjanssonii, Caldicellulosiruptor kronotskyensis, Caldicellulosiruptor owensenis, and Caldicellulosiruptor lactoaceticus.</title>
        <authorList>
            <person name="Blumer-Schuette S.E."/>
            <person name="Ozdemir I."/>
            <person name="Mistry D."/>
            <person name="Lucas S."/>
            <person name="Lapidus A."/>
            <person name="Cheng J.F."/>
            <person name="Goodwin L.A."/>
            <person name="Pitluck S."/>
            <person name="Land M.L."/>
            <person name="Hauser L.J."/>
            <person name="Woyke T."/>
            <person name="Mikhailova N."/>
            <person name="Pati A."/>
            <person name="Kyrpides N.C."/>
            <person name="Ivanova N."/>
            <person name="Detter J.C."/>
            <person name="Walston-Davenport K."/>
            <person name="Han S."/>
            <person name="Adams M.W."/>
            <person name="Kelly R.M."/>
        </authorList>
    </citation>
    <scope>NUCLEOTIDE SEQUENCE [LARGE SCALE GENOMIC DNA]</scope>
    <source>
        <strain evidence="7">DSM 18901 / VKM B-2411 / 108</strain>
    </source>
</reference>
<evidence type="ECO:0000313" key="7">
    <source>
        <dbReference type="Proteomes" id="UP000006890"/>
    </source>
</evidence>
<keyword evidence="2" id="KW-0732">Signal</keyword>
<dbReference type="eggNOG" id="COG1653">
    <property type="taxonomic scope" value="Bacteria"/>
</dbReference>
<name>E4Q9Y3_CALH1</name>
<dbReference type="OrthoDB" id="2491264at2"/>
<dbReference type="PANTHER" id="PTHR43649">
    <property type="entry name" value="ARABINOSE-BINDING PROTEIN-RELATED"/>
    <property type="match status" value="1"/>
</dbReference>
<dbReference type="AlphaFoldDB" id="E4Q9Y3"/>
<dbReference type="RefSeq" id="WP_013402071.1">
    <property type="nucleotide sequence ID" value="NC_014652.1"/>
</dbReference>